<sequence length="39" mass="4026">GALTQTLPAVSGNQVQVAGVAITADIIYFSPSFEMVEIS</sequence>
<name>X1FX06_9ZZZZ</name>
<protein>
    <submittedName>
        <fullName evidence="1">Uncharacterized protein</fullName>
    </submittedName>
</protein>
<dbReference type="AlphaFoldDB" id="X1FX06"/>
<evidence type="ECO:0000313" key="1">
    <source>
        <dbReference type="EMBL" id="GAH49517.1"/>
    </source>
</evidence>
<comment type="caution">
    <text evidence="1">The sequence shown here is derived from an EMBL/GenBank/DDBJ whole genome shotgun (WGS) entry which is preliminary data.</text>
</comment>
<proteinExistence type="predicted"/>
<feature type="non-terminal residue" evidence="1">
    <location>
        <position position="1"/>
    </location>
</feature>
<accession>X1FX06</accession>
<gene>
    <name evidence="1" type="ORF">S03H2_31587</name>
</gene>
<dbReference type="EMBL" id="BARU01019161">
    <property type="protein sequence ID" value="GAH49517.1"/>
    <property type="molecule type" value="Genomic_DNA"/>
</dbReference>
<organism evidence="1">
    <name type="scientific">marine sediment metagenome</name>
    <dbReference type="NCBI Taxonomy" id="412755"/>
    <lineage>
        <taxon>unclassified sequences</taxon>
        <taxon>metagenomes</taxon>
        <taxon>ecological metagenomes</taxon>
    </lineage>
</organism>
<reference evidence="1" key="1">
    <citation type="journal article" date="2014" name="Front. Microbiol.">
        <title>High frequency of phylogenetically diverse reductive dehalogenase-homologous genes in deep subseafloor sedimentary metagenomes.</title>
        <authorList>
            <person name="Kawai M."/>
            <person name="Futagami T."/>
            <person name="Toyoda A."/>
            <person name="Takaki Y."/>
            <person name="Nishi S."/>
            <person name="Hori S."/>
            <person name="Arai W."/>
            <person name="Tsubouchi T."/>
            <person name="Morono Y."/>
            <person name="Uchiyama I."/>
            <person name="Ito T."/>
            <person name="Fujiyama A."/>
            <person name="Inagaki F."/>
            <person name="Takami H."/>
        </authorList>
    </citation>
    <scope>NUCLEOTIDE SEQUENCE</scope>
    <source>
        <strain evidence="1">Expedition CK06-06</strain>
    </source>
</reference>